<dbReference type="SUPFAM" id="SSF88713">
    <property type="entry name" value="Glycoside hydrolase/deacetylase"/>
    <property type="match status" value="1"/>
</dbReference>
<comment type="caution">
    <text evidence="4">The sequence shown here is derived from an EMBL/GenBank/DDBJ whole genome shotgun (WGS) entry which is preliminary data.</text>
</comment>
<dbReference type="EMBL" id="JAUSUE010000020">
    <property type="protein sequence ID" value="MDQ0204701.1"/>
    <property type="molecule type" value="Genomic_DNA"/>
</dbReference>
<evidence type="ECO:0000259" key="3">
    <source>
        <dbReference type="PROSITE" id="PS51677"/>
    </source>
</evidence>
<evidence type="ECO:0000256" key="1">
    <source>
        <dbReference type="ARBA" id="ARBA00004613"/>
    </source>
</evidence>
<dbReference type="PANTHER" id="PTHR34216:SF3">
    <property type="entry name" value="POLY-BETA-1,6-N-ACETYL-D-GLUCOSAMINE N-DEACETYLASE"/>
    <property type="match status" value="1"/>
</dbReference>
<gene>
    <name evidence="4" type="ORF">J2S01_002433</name>
</gene>
<dbReference type="PROSITE" id="PS51677">
    <property type="entry name" value="NODB"/>
    <property type="match status" value="1"/>
</dbReference>
<dbReference type="PANTHER" id="PTHR34216">
    <property type="match status" value="1"/>
</dbReference>
<dbReference type="RefSeq" id="WP_231038578.1">
    <property type="nucleotide sequence ID" value="NZ_CP116940.1"/>
</dbReference>
<evidence type="ECO:0000256" key="2">
    <source>
        <dbReference type="ARBA" id="ARBA00022729"/>
    </source>
</evidence>
<dbReference type="Pfam" id="PF01522">
    <property type="entry name" value="Polysacc_deac_1"/>
    <property type="match status" value="1"/>
</dbReference>
<reference evidence="4 5" key="1">
    <citation type="submission" date="2023-07" db="EMBL/GenBank/DDBJ databases">
        <title>Genomic Encyclopedia of Type Strains, Phase IV (KMG-IV): sequencing the most valuable type-strain genomes for metagenomic binning, comparative biology and taxonomic classification.</title>
        <authorList>
            <person name="Goeker M."/>
        </authorList>
    </citation>
    <scope>NUCLEOTIDE SEQUENCE [LARGE SCALE GENOMIC DNA]</scope>
    <source>
        <strain evidence="4 5">DSM 16980</strain>
    </source>
</reference>
<dbReference type="InterPro" id="IPR002509">
    <property type="entry name" value="NODB_dom"/>
</dbReference>
<dbReference type="Proteomes" id="UP001239167">
    <property type="component" value="Unassembled WGS sequence"/>
</dbReference>
<dbReference type="Gene3D" id="3.20.20.370">
    <property type="entry name" value="Glycoside hydrolase/deacetylase"/>
    <property type="match status" value="1"/>
</dbReference>
<protein>
    <submittedName>
        <fullName evidence="4">Peptidoglycan/xylan/chitin deacetylase (PgdA/CDA1 family)</fullName>
    </submittedName>
</protein>
<name>A0ABT9YAE7_9FIRM</name>
<keyword evidence="5" id="KW-1185">Reference proteome</keyword>
<dbReference type="CDD" id="cd10918">
    <property type="entry name" value="CE4_NodB_like_5s_6s"/>
    <property type="match status" value="1"/>
</dbReference>
<comment type="subcellular location">
    <subcellularLocation>
        <location evidence="1">Secreted</location>
    </subcellularLocation>
</comment>
<evidence type="ECO:0000313" key="4">
    <source>
        <dbReference type="EMBL" id="MDQ0204701.1"/>
    </source>
</evidence>
<proteinExistence type="predicted"/>
<accession>A0ABT9YAE7</accession>
<dbReference type="InterPro" id="IPR011330">
    <property type="entry name" value="Glyco_hydro/deAcase_b/a-brl"/>
</dbReference>
<organism evidence="4 5">
    <name type="scientific">Pectinatus haikarae</name>
    <dbReference type="NCBI Taxonomy" id="349096"/>
    <lineage>
        <taxon>Bacteria</taxon>
        <taxon>Bacillati</taxon>
        <taxon>Bacillota</taxon>
        <taxon>Negativicutes</taxon>
        <taxon>Selenomonadales</taxon>
        <taxon>Selenomonadaceae</taxon>
        <taxon>Pectinatus</taxon>
    </lineage>
</organism>
<feature type="domain" description="NodB homology" evidence="3">
    <location>
        <begin position="82"/>
        <end position="276"/>
    </location>
</feature>
<sequence>MIIYFLAGVLILAGGIFWWKKIPYYIPILMYHRIACVENDRNSLSPEKFAWQLKYLFEHNFHTVTPDMLYAFYSEGRPLPKNPILLTFDDGYMDNFTAALPLLEKYSMTAVVFPITKWVGRKNQWENFGKQETTTMNWANLQNWLDRGQTVASHTETHPFLPDCGQLQKELSGSKKTLEKNLNTAMSFLCYPYGKFDKTVIAAAKKAGYKAAFAIFENVNLKTVDLFALPRIPIPAHQSEWEFNLKISRLFIIFIALRKWERALKKYRKKFSPSSR</sequence>
<evidence type="ECO:0000313" key="5">
    <source>
        <dbReference type="Proteomes" id="UP001239167"/>
    </source>
</evidence>
<dbReference type="InterPro" id="IPR051398">
    <property type="entry name" value="Polysacch_Deacetylase"/>
</dbReference>
<keyword evidence="2" id="KW-0732">Signal</keyword>